<sequence>MEITEKVSAEPLSLRHGKIRLVFELYPQIHQSLYTLPISFPQEWRQMLYVETTTPYYTKEELQDVDENGRPKAQVLPFTGGLFVHPRDMWELVKSLREFMNGERDKIYISLVDNMDRDPMSEISSSPNGEKALVYLRIEGRTKSGAIKRGRIGFDSQELNSFLRYLTLHAQMEMTIINERQVAIFKRWTEEFFSYNVAPMKGIITPQRRAKVLKMLYEYLQGNRDLKPVGFGEKLIFKVDKTSGNLLIITTLRPPIELTLEEVKELYMFLS</sequence>
<dbReference type="EMBL" id="DSAC01000043">
    <property type="protein sequence ID" value="HHO73689.1"/>
    <property type="molecule type" value="Genomic_DNA"/>
</dbReference>
<gene>
    <name evidence="1" type="ORF">ENN04_03530</name>
</gene>
<name>A0A7C5SYN4_9AQUI</name>
<organism evidence="1">
    <name type="scientific">Thermocrinis ruber</name>
    <dbReference type="NCBI Taxonomy" id="75906"/>
    <lineage>
        <taxon>Bacteria</taxon>
        <taxon>Pseudomonadati</taxon>
        <taxon>Aquificota</taxon>
        <taxon>Aquificia</taxon>
        <taxon>Aquificales</taxon>
        <taxon>Aquificaceae</taxon>
        <taxon>Thermocrinis</taxon>
    </lineage>
</organism>
<proteinExistence type="predicted"/>
<reference evidence="1" key="1">
    <citation type="journal article" date="2020" name="mSystems">
        <title>Genome- and Community-Level Interaction Insights into Carbon Utilization and Element Cycling Functions of Hydrothermarchaeota in Hydrothermal Sediment.</title>
        <authorList>
            <person name="Zhou Z."/>
            <person name="Liu Y."/>
            <person name="Xu W."/>
            <person name="Pan J."/>
            <person name="Luo Z.H."/>
            <person name="Li M."/>
        </authorList>
    </citation>
    <scope>NUCLEOTIDE SEQUENCE [LARGE SCALE GENOMIC DNA]</scope>
    <source>
        <strain evidence="1">SpSt-114</strain>
    </source>
</reference>
<evidence type="ECO:0000313" key="1">
    <source>
        <dbReference type="EMBL" id="HHO73689.1"/>
    </source>
</evidence>
<protein>
    <submittedName>
        <fullName evidence="1">Uncharacterized protein</fullName>
    </submittedName>
</protein>
<comment type="caution">
    <text evidence="1">The sequence shown here is derived from an EMBL/GenBank/DDBJ whole genome shotgun (WGS) entry which is preliminary data.</text>
</comment>
<accession>A0A7C5SYN4</accession>
<dbReference type="AlphaFoldDB" id="A0A7C5SYN4"/>